<evidence type="ECO:0000313" key="2">
    <source>
        <dbReference type="EMBL" id="GAB94376.1"/>
    </source>
</evidence>
<keyword evidence="3" id="KW-1185">Reference proteome</keyword>
<evidence type="ECO:0000313" key="3">
    <source>
        <dbReference type="Proteomes" id="UP000008366"/>
    </source>
</evidence>
<evidence type="ECO:0000256" key="1">
    <source>
        <dbReference type="SAM" id="SignalP"/>
    </source>
</evidence>
<organism evidence="2 3">
    <name type="scientific">Kineosphaera limosa NBRC 100340</name>
    <dbReference type="NCBI Taxonomy" id="1184609"/>
    <lineage>
        <taxon>Bacteria</taxon>
        <taxon>Bacillati</taxon>
        <taxon>Actinomycetota</taxon>
        <taxon>Actinomycetes</taxon>
        <taxon>Micrococcales</taxon>
        <taxon>Dermatophilaceae</taxon>
        <taxon>Kineosphaera</taxon>
    </lineage>
</organism>
<sequence>MSKYRGALAAGFAALALVVGVGGAAVAAPAPTAPAAKAGSLPESCMVTIGETTRESYFYENKVSLWSPVALPKGGARFAEFRSPRDDESIHYLAVTSAGLVYDSSVSVGVFGDWGNLKMLDRRLEPAGSTIRGIVDLEVGTEELDDGERRAAKTAYAVTADGKLHAIPMSFVKGRVRLGAPVTLTAKGLSGLRGIESQGGYWANGKVNKHLLLGHTKDGRLVELTVTRGAKKPTLSYKVVAKGWQNVSALALGWCHDENLKATTVIVSVHSDKRVTARLDPVWNDASLKGAKTIQLAPWKHGSPSNLF</sequence>
<dbReference type="AlphaFoldDB" id="K6WKR9"/>
<feature type="signal peptide" evidence="1">
    <location>
        <begin position="1"/>
        <end position="27"/>
    </location>
</feature>
<gene>
    <name evidence="2" type="ORF">KILIM_004_01680</name>
</gene>
<accession>K6WKR9</accession>
<proteinExistence type="predicted"/>
<protein>
    <submittedName>
        <fullName evidence="2">Uncharacterized protein</fullName>
    </submittedName>
</protein>
<comment type="caution">
    <text evidence="2">The sequence shown here is derived from an EMBL/GenBank/DDBJ whole genome shotgun (WGS) entry which is preliminary data.</text>
</comment>
<keyword evidence="1" id="KW-0732">Signal</keyword>
<dbReference type="RefSeq" id="WP_006590909.1">
    <property type="nucleotide sequence ID" value="NZ_BAHD01000004.1"/>
</dbReference>
<dbReference type="Proteomes" id="UP000008366">
    <property type="component" value="Unassembled WGS sequence"/>
</dbReference>
<reference evidence="2 3" key="1">
    <citation type="submission" date="2012-08" db="EMBL/GenBank/DDBJ databases">
        <title>Whole genome shotgun sequence of Kineosphaera limosa NBRC 100340.</title>
        <authorList>
            <person name="Yoshida I."/>
            <person name="Isaki S."/>
            <person name="Hosoyama A."/>
            <person name="Tsuchikane K."/>
            <person name="Katsumata H."/>
            <person name="Ando Y."/>
            <person name="Ohji S."/>
            <person name="Hamada M."/>
            <person name="Tamura T."/>
            <person name="Yamazoe A."/>
            <person name="Yamazaki S."/>
            <person name="Fujita N."/>
        </authorList>
    </citation>
    <scope>NUCLEOTIDE SEQUENCE [LARGE SCALE GENOMIC DNA]</scope>
    <source>
        <strain evidence="2 3">NBRC 100340</strain>
    </source>
</reference>
<dbReference type="EMBL" id="BAHD01000004">
    <property type="protein sequence ID" value="GAB94376.1"/>
    <property type="molecule type" value="Genomic_DNA"/>
</dbReference>
<name>K6WKR9_9MICO</name>
<feature type="chain" id="PRO_5003899682" evidence="1">
    <location>
        <begin position="28"/>
        <end position="308"/>
    </location>
</feature>
<dbReference type="STRING" id="1184609.KILIM_004_01680"/>